<protein>
    <submittedName>
        <fullName evidence="2">MBL fold metallo-hydrolase</fullName>
    </submittedName>
</protein>
<dbReference type="EMBL" id="JBHSXI010000001">
    <property type="protein sequence ID" value="MFC6888159.1"/>
    <property type="molecule type" value="Genomic_DNA"/>
</dbReference>
<sequence length="250" mass="27677">MTVTLTQTVECISQCYDHGAEHEHVSLYLLEEGNETILIDSGSFYHRSEIMSSVDAATDGDGPDAIVLSHSDYPHSANVSPLGGATNDVELVASSGAPEQQGLPDARKCTIGEQLEVQGRTLSFIDPPLADRSHTTWIYDHGDGILFTADGFGNYHQPGQCGYRSSDFDDMISTEQIHKYHRDNLVWLRYVDPDKVENRLNDIFGRFDVTAVAPIHGNPITGEDLTLYRARLYESMKRIADEYEVTPPGA</sequence>
<dbReference type="InterPro" id="IPR001279">
    <property type="entry name" value="Metallo-B-lactamas"/>
</dbReference>
<name>A0ABD5UFV0_9EURY</name>
<dbReference type="PANTHER" id="PTHR43717:SF1">
    <property type="entry name" value="ANAEROBIC NITRIC OXIDE REDUCTASE FLAVORUBREDOXIN"/>
    <property type="match status" value="1"/>
</dbReference>
<comment type="caution">
    <text evidence="2">The sequence shown here is derived from an EMBL/GenBank/DDBJ whole genome shotgun (WGS) entry which is preliminary data.</text>
</comment>
<dbReference type="SUPFAM" id="SSF56281">
    <property type="entry name" value="Metallo-hydrolase/oxidoreductase"/>
    <property type="match status" value="1"/>
</dbReference>
<accession>A0ABD5UFV0</accession>
<evidence type="ECO:0000313" key="3">
    <source>
        <dbReference type="Proteomes" id="UP001596333"/>
    </source>
</evidence>
<dbReference type="Gene3D" id="3.60.15.10">
    <property type="entry name" value="Ribonuclease Z/Hydroxyacylglutathione hydrolase-like"/>
    <property type="match status" value="1"/>
</dbReference>
<dbReference type="Proteomes" id="UP001596333">
    <property type="component" value="Unassembled WGS sequence"/>
</dbReference>
<organism evidence="2 3">
    <name type="scientific">Halorubrum trueperi</name>
    <dbReference type="NCBI Taxonomy" id="2004704"/>
    <lineage>
        <taxon>Archaea</taxon>
        <taxon>Methanobacteriati</taxon>
        <taxon>Methanobacteriota</taxon>
        <taxon>Stenosarchaea group</taxon>
        <taxon>Halobacteria</taxon>
        <taxon>Halobacteriales</taxon>
        <taxon>Haloferacaceae</taxon>
        <taxon>Halorubrum</taxon>
    </lineage>
</organism>
<dbReference type="RefSeq" id="WP_379764889.1">
    <property type="nucleotide sequence ID" value="NZ_JBHSXI010000001.1"/>
</dbReference>
<evidence type="ECO:0000259" key="1">
    <source>
        <dbReference type="SMART" id="SM00849"/>
    </source>
</evidence>
<dbReference type="PANTHER" id="PTHR43717">
    <property type="entry name" value="ANAEROBIC NITRIC OXIDE REDUCTASE FLAVORUBREDOXIN"/>
    <property type="match status" value="1"/>
</dbReference>
<gene>
    <name evidence="2" type="ORF">ACFQEY_03680</name>
</gene>
<dbReference type="Pfam" id="PF00753">
    <property type="entry name" value="Lactamase_B"/>
    <property type="match status" value="1"/>
</dbReference>
<feature type="domain" description="Metallo-beta-lactamase" evidence="1">
    <location>
        <begin position="24"/>
        <end position="190"/>
    </location>
</feature>
<proteinExistence type="predicted"/>
<dbReference type="InterPro" id="IPR036866">
    <property type="entry name" value="RibonucZ/Hydroxyglut_hydro"/>
</dbReference>
<dbReference type="SMART" id="SM00849">
    <property type="entry name" value="Lactamase_B"/>
    <property type="match status" value="1"/>
</dbReference>
<evidence type="ECO:0000313" key="2">
    <source>
        <dbReference type="EMBL" id="MFC6888159.1"/>
    </source>
</evidence>
<keyword evidence="3" id="KW-1185">Reference proteome</keyword>
<reference evidence="2 3" key="1">
    <citation type="journal article" date="2019" name="Int. J. Syst. Evol. Microbiol.">
        <title>The Global Catalogue of Microorganisms (GCM) 10K type strain sequencing project: providing services to taxonomists for standard genome sequencing and annotation.</title>
        <authorList>
            <consortium name="The Broad Institute Genomics Platform"/>
            <consortium name="The Broad Institute Genome Sequencing Center for Infectious Disease"/>
            <person name="Wu L."/>
            <person name="Ma J."/>
        </authorList>
    </citation>
    <scope>NUCLEOTIDE SEQUENCE [LARGE SCALE GENOMIC DNA]</scope>
    <source>
        <strain evidence="2 3">Y73</strain>
    </source>
</reference>
<dbReference type="AlphaFoldDB" id="A0ABD5UFV0"/>